<feature type="region of interest" description="Disordered" evidence="7">
    <location>
        <begin position="234"/>
        <end position="254"/>
    </location>
</feature>
<dbReference type="Proteomes" id="UP000031623">
    <property type="component" value="Chromosome"/>
</dbReference>
<proteinExistence type="inferred from homology"/>
<evidence type="ECO:0000256" key="2">
    <source>
        <dbReference type="ARBA" id="ARBA00022723"/>
    </source>
</evidence>
<dbReference type="KEGG" id="tig:THII_3153"/>
<gene>
    <name evidence="9" type="ORF">THII_3153</name>
</gene>
<dbReference type="PANTHER" id="PTHR22726">
    <property type="entry name" value="METALLOENDOPEPTIDASE OMA1"/>
    <property type="match status" value="1"/>
</dbReference>
<dbReference type="EMBL" id="AP014633">
    <property type="protein sequence ID" value="BAP57450.1"/>
    <property type="molecule type" value="Genomic_DNA"/>
</dbReference>
<evidence type="ECO:0000313" key="10">
    <source>
        <dbReference type="Proteomes" id="UP000031623"/>
    </source>
</evidence>
<feature type="domain" description="Peptidase M48" evidence="8">
    <location>
        <begin position="82"/>
        <end position="252"/>
    </location>
</feature>
<accession>A0A090APL3</accession>
<evidence type="ECO:0000256" key="4">
    <source>
        <dbReference type="ARBA" id="ARBA00022833"/>
    </source>
</evidence>
<dbReference type="GO" id="GO:0046872">
    <property type="term" value="F:metal ion binding"/>
    <property type="evidence" value="ECO:0007669"/>
    <property type="project" value="UniProtKB-KW"/>
</dbReference>
<dbReference type="HOGENOM" id="CLU_074068_0_0_6"/>
<keyword evidence="1 6" id="KW-0645">Protease</keyword>
<dbReference type="STRING" id="40754.THII_3153"/>
<feature type="compositionally biased region" description="Basic and acidic residues" evidence="7">
    <location>
        <begin position="242"/>
        <end position="254"/>
    </location>
</feature>
<keyword evidence="3 6" id="KW-0378">Hydrolase</keyword>
<comment type="similarity">
    <text evidence="6">Belongs to the peptidase M48 family.</text>
</comment>
<keyword evidence="4 6" id="KW-0862">Zinc</keyword>
<dbReference type="MEROPS" id="M48.022"/>
<protein>
    <submittedName>
        <fullName evidence="9">Metalloprotease</fullName>
    </submittedName>
</protein>
<dbReference type="OrthoDB" id="9810445at2"/>
<dbReference type="Pfam" id="PF01435">
    <property type="entry name" value="Peptidase_M48"/>
    <property type="match status" value="1"/>
</dbReference>
<dbReference type="InterPro" id="IPR051156">
    <property type="entry name" value="Mito/Outer_Membr_Metalloprot"/>
</dbReference>
<dbReference type="GO" id="GO:0016020">
    <property type="term" value="C:membrane"/>
    <property type="evidence" value="ECO:0007669"/>
    <property type="project" value="TreeGrafter"/>
</dbReference>
<dbReference type="CDD" id="cd07334">
    <property type="entry name" value="M48C_loiP_like"/>
    <property type="match status" value="1"/>
</dbReference>
<evidence type="ECO:0000256" key="5">
    <source>
        <dbReference type="ARBA" id="ARBA00023049"/>
    </source>
</evidence>
<organism evidence="9 10">
    <name type="scientific">Thioploca ingrica</name>
    <dbReference type="NCBI Taxonomy" id="40754"/>
    <lineage>
        <taxon>Bacteria</taxon>
        <taxon>Pseudomonadati</taxon>
        <taxon>Pseudomonadota</taxon>
        <taxon>Gammaproteobacteria</taxon>
        <taxon>Thiotrichales</taxon>
        <taxon>Thiotrichaceae</taxon>
        <taxon>Thioploca</taxon>
    </lineage>
</organism>
<dbReference type="PANTHER" id="PTHR22726:SF8">
    <property type="entry name" value="METALLOPROTEASE YCAL"/>
    <property type="match status" value="1"/>
</dbReference>
<keyword evidence="5 6" id="KW-0482">Metalloprotease</keyword>
<dbReference type="Gene3D" id="3.30.2010.10">
    <property type="entry name" value="Metalloproteases ('zincins'), catalytic domain"/>
    <property type="match status" value="1"/>
</dbReference>
<dbReference type="GO" id="GO:0051603">
    <property type="term" value="P:proteolysis involved in protein catabolic process"/>
    <property type="evidence" value="ECO:0007669"/>
    <property type="project" value="TreeGrafter"/>
</dbReference>
<keyword evidence="10" id="KW-1185">Reference proteome</keyword>
<evidence type="ECO:0000256" key="1">
    <source>
        <dbReference type="ARBA" id="ARBA00022670"/>
    </source>
</evidence>
<keyword evidence="2" id="KW-0479">Metal-binding</keyword>
<evidence type="ECO:0000256" key="3">
    <source>
        <dbReference type="ARBA" id="ARBA00022801"/>
    </source>
</evidence>
<comment type="cofactor">
    <cofactor evidence="6">
        <name>Zn(2+)</name>
        <dbReference type="ChEBI" id="CHEBI:29105"/>
    </cofactor>
    <text evidence="6">Binds 1 zinc ion per subunit.</text>
</comment>
<evidence type="ECO:0000259" key="8">
    <source>
        <dbReference type="Pfam" id="PF01435"/>
    </source>
</evidence>
<reference evidence="9 10" key="1">
    <citation type="journal article" date="2014" name="ISME J.">
        <title>Ecophysiology of Thioploca ingrica as revealed by the complete genome sequence supplemented with proteomic evidence.</title>
        <authorList>
            <person name="Kojima H."/>
            <person name="Ogura Y."/>
            <person name="Yamamoto N."/>
            <person name="Togashi T."/>
            <person name="Mori H."/>
            <person name="Watanabe T."/>
            <person name="Nemoto F."/>
            <person name="Kurokawa K."/>
            <person name="Hayashi T."/>
            <person name="Fukui M."/>
        </authorList>
    </citation>
    <scope>NUCLEOTIDE SEQUENCE [LARGE SCALE GENOMIC DNA]</scope>
</reference>
<dbReference type="PROSITE" id="PS51257">
    <property type="entry name" value="PROKAR_LIPOPROTEIN"/>
    <property type="match status" value="1"/>
</dbReference>
<sequence>MLTRIQILTRTQIFSFSLGILLISGCDFIKNADPSLLVSSGADLFKAATLSDAEVQSMAKQAAEHSDTQSQIASSNSQYAKRLQLLTNNLSDEDGMKLNFKVYLTEDVNAFAMADGTVRVYKGLMDMMDDDELRFVIGHEIGHVKQGHSKKAFQAAYTASAVKKGIASQSNVAGQLADSQLGDLVEKVVNAQFSQSEEQEADDYGLQFMKTHHYDAKSAVSALKKLASLGGSHGGFLSSHPDPGKRAERIQAQL</sequence>
<dbReference type="GO" id="GO:0004222">
    <property type="term" value="F:metalloendopeptidase activity"/>
    <property type="evidence" value="ECO:0007669"/>
    <property type="project" value="InterPro"/>
</dbReference>
<dbReference type="InterPro" id="IPR001915">
    <property type="entry name" value="Peptidase_M48"/>
</dbReference>
<dbReference type="AlphaFoldDB" id="A0A090APL3"/>
<name>A0A090APL3_9GAMM</name>
<evidence type="ECO:0000256" key="7">
    <source>
        <dbReference type="SAM" id="MobiDB-lite"/>
    </source>
</evidence>
<evidence type="ECO:0000256" key="6">
    <source>
        <dbReference type="RuleBase" id="RU003983"/>
    </source>
</evidence>
<evidence type="ECO:0000313" key="9">
    <source>
        <dbReference type="EMBL" id="BAP57450.1"/>
    </source>
</evidence>